<evidence type="ECO:0000313" key="3">
    <source>
        <dbReference type="Proteomes" id="UP000606974"/>
    </source>
</evidence>
<keyword evidence="3" id="KW-1185">Reference proteome</keyword>
<feature type="compositionally biased region" description="Polar residues" evidence="1">
    <location>
        <begin position="307"/>
        <end position="342"/>
    </location>
</feature>
<accession>A0A8H7ASD6</accession>
<comment type="caution">
    <text evidence="2">The sequence shown here is derived from an EMBL/GenBank/DDBJ whole genome shotgun (WGS) entry which is preliminary data.</text>
</comment>
<dbReference type="Proteomes" id="UP000606974">
    <property type="component" value="Unassembled WGS sequence"/>
</dbReference>
<dbReference type="OrthoDB" id="2631524at2759"/>
<dbReference type="AlphaFoldDB" id="A0A8H7ASD6"/>
<dbReference type="EMBL" id="JAACFV010000015">
    <property type="protein sequence ID" value="KAF7512092.1"/>
    <property type="molecule type" value="Genomic_DNA"/>
</dbReference>
<evidence type="ECO:0000256" key="1">
    <source>
        <dbReference type="SAM" id="MobiDB-lite"/>
    </source>
</evidence>
<protein>
    <submittedName>
        <fullName evidence="2">Uncharacterized protein</fullName>
    </submittedName>
</protein>
<gene>
    <name evidence="2" type="ORF">GJ744_002805</name>
</gene>
<organism evidence="2 3">
    <name type="scientific">Endocarpon pusillum</name>
    <dbReference type="NCBI Taxonomy" id="364733"/>
    <lineage>
        <taxon>Eukaryota</taxon>
        <taxon>Fungi</taxon>
        <taxon>Dikarya</taxon>
        <taxon>Ascomycota</taxon>
        <taxon>Pezizomycotina</taxon>
        <taxon>Eurotiomycetes</taxon>
        <taxon>Chaetothyriomycetidae</taxon>
        <taxon>Verrucariales</taxon>
        <taxon>Verrucariaceae</taxon>
        <taxon>Endocarpon</taxon>
    </lineage>
</organism>
<sequence length="342" mass="38117">MKSMLNRTDDPMRMIPPSTRYSTEYKAAFEAACGEQAQPVYPFARRAKEEVLIRELGFFPWALADWQMQILENAGAYIPIGEHARNRLLEAEVLATDLPGTDCLNRCVRRLIPELEHDVSVRQYRFSTPRALNREGRIVLAEPMPCKKCIEKKCSCWVGAALVRIMQEYDTNADLDSIFWVYDQERRLANEQERLAGQIQTQNIMPEAHCDGVQASTSGTETKAISGLAVGWSTGDEDSGNETWNGSTTVQNLATTENEPSPSNVDYHHENADASKSKTKVYATLNMENPPTAQSNTPTPSRPTRKSYATLSKSSGNALNNLDQSPRTSAHQAETPSKATEQ</sequence>
<feature type="compositionally biased region" description="Polar residues" evidence="1">
    <location>
        <begin position="288"/>
        <end position="299"/>
    </location>
</feature>
<proteinExistence type="predicted"/>
<feature type="region of interest" description="Disordered" evidence="1">
    <location>
        <begin position="288"/>
        <end position="342"/>
    </location>
</feature>
<name>A0A8H7ASD6_9EURO</name>
<evidence type="ECO:0000313" key="2">
    <source>
        <dbReference type="EMBL" id="KAF7512092.1"/>
    </source>
</evidence>
<reference evidence="2" key="1">
    <citation type="submission" date="2020-02" db="EMBL/GenBank/DDBJ databases">
        <authorList>
            <person name="Palmer J.M."/>
        </authorList>
    </citation>
    <scope>NUCLEOTIDE SEQUENCE</scope>
    <source>
        <strain evidence="2">EPUS1.4</strain>
        <tissue evidence="2">Thallus</tissue>
    </source>
</reference>